<dbReference type="InterPro" id="IPR029068">
    <property type="entry name" value="Glyas_Bleomycin-R_OHBP_Dase"/>
</dbReference>
<sequence>MRIVYLQQPTHDPAASAAFYRDVLQLPVEGTRVRIGWSEIELVPAQGVVGCTHLAFNVAPDRFEEAVRWIGERAPILQDMGGTSRFPLARGWDSESVYFAGPDCAVLELIARKRLPAPAPVHGPFHGSELLCVSEVGLPSANVTGVTRSIGNHFRMQPLEEPTPVFAPLGDHEGLLIVVDHERRWFPEQKRLPWAQGVRVRVQGPPPGLCLYDAQGWELCSVA</sequence>
<proteinExistence type="predicted"/>
<organism evidence="1 2">
    <name type="scientific">Xanthomonas boreopolis</name>
    <dbReference type="NCBI Taxonomy" id="86183"/>
    <lineage>
        <taxon>Bacteria</taxon>
        <taxon>Pseudomonadati</taxon>
        <taxon>Pseudomonadota</taxon>
        <taxon>Gammaproteobacteria</taxon>
        <taxon>Lysobacterales</taxon>
        <taxon>Lysobacteraceae</taxon>
        <taxon>Xanthomonas</taxon>
    </lineage>
</organism>
<evidence type="ECO:0000313" key="2">
    <source>
        <dbReference type="Proteomes" id="UP000623958"/>
    </source>
</evidence>
<name>A0A919KHV2_9XANT</name>
<evidence type="ECO:0008006" key="3">
    <source>
        <dbReference type="Google" id="ProtNLM"/>
    </source>
</evidence>
<comment type="caution">
    <text evidence="1">The sequence shown here is derived from an EMBL/GenBank/DDBJ whole genome shotgun (WGS) entry which is preliminary data.</text>
</comment>
<dbReference type="RefSeq" id="WP_434029306.1">
    <property type="nucleotide sequence ID" value="NZ_BNBA01000014.1"/>
</dbReference>
<dbReference type="AlphaFoldDB" id="A0A919KHV2"/>
<dbReference type="Proteomes" id="UP000623958">
    <property type="component" value="Unassembled WGS sequence"/>
</dbReference>
<evidence type="ECO:0000313" key="1">
    <source>
        <dbReference type="EMBL" id="GHH54004.1"/>
    </source>
</evidence>
<keyword evidence="2" id="KW-1185">Reference proteome</keyword>
<protein>
    <recommendedName>
        <fullName evidence="3">VOC domain-containing protein</fullName>
    </recommendedName>
</protein>
<dbReference type="Gene3D" id="3.10.180.10">
    <property type="entry name" value="2,3-Dihydroxybiphenyl 1,2-Dioxygenase, domain 1"/>
    <property type="match status" value="1"/>
</dbReference>
<accession>A0A919KHV2</accession>
<reference evidence="1" key="1">
    <citation type="journal article" date="2014" name="Int. J. Syst. Evol. Microbiol.">
        <title>Complete genome sequence of Corynebacterium casei LMG S-19264T (=DSM 44701T), isolated from a smear-ripened cheese.</title>
        <authorList>
            <consortium name="US DOE Joint Genome Institute (JGI-PGF)"/>
            <person name="Walter F."/>
            <person name="Albersmeier A."/>
            <person name="Kalinowski J."/>
            <person name="Ruckert C."/>
        </authorList>
    </citation>
    <scope>NUCLEOTIDE SEQUENCE</scope>
    <source>
        <strain evidence="1">JCM 13306</strain>
    </source>
</reference>
<gene>
    <name evidence="1" type="ORF">GCM10009090_20150</name>
</gene>
<reference evidence="1" key="2">
    <citation type="submission" date="2020-09" db="EMBL/GenBank/DDBJ databases">
        <authorList>
            <person name="Sun Q."/>
            <person name="Ohkuma M."/>
        </authorList>
    </citation>
    <scope>NUCLEOTIDE SEQUENCE</scope>
    <source>
        <strain evidence="1">JCM 13306</strain>
    </source>
</reference>
<dbReference type="SUPFAM" id="SSF54593">
    <property type="entry name" value="Glyoxalase/Bleomycin resistance protein/Dihydroxybiphenyl dioxygenase"/>
    <property type="match status" value="1"/>
</dbReference>
<dbReference type="EMBL" id="BNBA01000014">
    <property type="protein sequence ID" value="GHH54004.1"/>
    <property type="molecule type" value="Genomic_DNA"/>
</dbReference>